<evidence type="ECO:0000313" key="1">
    <source>
        <dbReference type="EMBL" id="KAK8752386.1"/>
    </source>
</evidence>
<protein>
    <submittedName>
        <fullName evidence="1">Uncharacterized protein</fullName>
    </submittedName>
</protein>
<keyword evidence="2" id="KW-1185">Reference proteome</keyword>
<dbReference type="EMBL" id="JARKIK010000004">
    <property type="protein sequence ID" value="KAK8752386.1"/>
    <property type="molecule type" value="Genomic_DNA"/>
</dbReference>
<name>A0AAW0YLE4_CHEQU</name>
<accession>A0AAW0YLE4</accession>
<organism evidence="1 2">
    <name type="scientific">Cherax quadricarinatus</name>
    <name type="common">Australian red claw crayfish</name>
    <dbReference type="NCBI Taxonomy" id="27406"/>
    <lineage>
        <taxon>Eukaryota</taxon>
        <taxon>Metazoa</taxon>
        <taxon>Ecdysozoa</taxon>
        <taxon>Arthropoda</taxon>
        <taxon>Crustacea</taxon>
        <taxon>Multicrustacea</taxon>
        <taxon>Malacostraca</taxon>
        <taxon>Eumalacostraca</taxon>
        <taxon>Eucarida</taxon>
        <taxon>Decapoda</taxon>
        <taxon>Pleocyemata</taxon>
        <taxon>Astacidea</taxon>
        <taxon>Parastacoidea</taxon>
        <taxon>Parastacidae</taxon>
        <taxon>Cherax</taxon>
    </lineage>
</organism>
<dbReference type="Proteomes" id="UP001445076">
    <property type="component" value="Unassembled WGS sequence"/>
</dbReference>
<sequence>MLYVSLYLLQSWNETSLNNLFFTKCLSTILSVASRSSGPSFLGSSSFIRSHVLNIPWLSQKRLTALEPLSGGALILLNDTWFKDLEIPLYCSNRT</sequence>
<proteinExistence type="predicted"/>
<reference evidence="1 2" key="1">
    <citation type="journal article" date="2024" name="BMC Genomics">
        <title>Genome assembly of redclaw crayfish (Cherax quadricarinatus) provides insights into its immune adaptation and hypoxia tolerance.</title>
        <authorList>
            <person name="Liu Z."/>
            <person name="Zheng J."/>
            <person name="Li H."/>
            <person name="Fang K."/>
            <person name="Wang S."/>
            <person name="He J."/>
            <person name="Zhou D."/>
            <person name="Weng S."/>
            <person name="Chi M."/>
            <person name="Gu Z."/>
            <person name="He J."/>
            <person name="Li F."/>
            <person name="Wang M."/>
        </authorList>
    </citation>
    <scope>NUCLEOTIDE SEQUENCE [LARGE SCALE GENOMIC DNA]</scope>
    <source>
        <strain evidence="1">ZL_2023a</strain>
    </source>
</reference>
<gene>
    <name evidence="1" type="ORF">OTU49_005298</name>
</gene>
<comment type="caution">
    <text evidence="1">The sequence shown here is derived from an EMBL/GenBank/DDBJ whole genome shotgun (WGS) entry which is preliminary data.</text>
</comment>
<evidence type="ECO:0000313" key="2">
    <source>
        <dbReference type="Proteomes" id="UP001445076"/>
    </source>
</evidence>
<dbReference type="AlphaFoldDB" id="A0AAW0YLE4"/>